<proteinExistence type="predicted"/>
<accession>A0A5K3FI84</accession>
<sequence>MLRLIRVFLWLAADLPHIPLDLGETEDWLKTTWSNVSAPQYVATVGFGPMV</sequence>
<feature type="signal peptide" evidence="1">
    <location>
        <begin position="1"/>
        <end position="23"/>
    </location>
</feature>
<organism evidence="2">
    <name type="scientific">Mesocestoides corti</name>
    <name type="common">Flatworm</name>
    <dbReference type="NCBI Taxonomy" id="53468"/>
    <lineage>
        <taxon>Eukaryota</taxon>
        <taxon>Metazoa</taxon>
        <taxon>Spiralia</taxon>
        <taxon>Lophotrochozoa</taxon>
        <taxon>Platyhelminthes</taxon>
        <taxon>Cestoda</taxon>
        <taxon>Eucestoda</taxon>
        <taxon>Cyclophyllidea</taxon>
        <taxon>Mesocestoididae</taxon>
        <taxon>Mesocestoides</taxon>
    </lineage>
</organism>
<reference evidence="2" key="1">
    <citation type="submission" date="2019-11" db="UniProtKB">
        <authorList>
            <consortium name="WormBaseParasite"/>
        </authorList>
    </citation>
    <scope>IDENTIFICATION</scope>
</reference>
<feature type="chain" id="PRO_5024368834" evidence="1">
    <location>
        <begin position="24"/>
        <end position="51"/>
    </location>
</feature>
<dbReference type="AlphaFoldDB" id="A0A5K3FI84"/>
<evidence type="ECO:0000313" key="2">
    <source>
        <dbReference type="WBParaSite" id="MCU_008053-RA"/>
    </source>
</evidence>
<evidence type="ECO:0000256" key="1">
    <source>
        <dbReference type="SAM" id="SignalP"/>
    </source>
</evidence>
<keyword evidence="1" id="KW-0732">Signal</keyword>
<protein>
    <submittedName>
        <fullName evidence="2">Cobalamin biosynthesis protein</fullName>
    </submittedName>
</protein>
<name>A0A5K3FI84_MESCO</name>
<dbReference type="WBParaSite" id="MCU_008053-RA">
    <property type="protein sequence ID" value="MCU_008053-RA"/>
    <property type="gene ID" value="MCU_008053"/>
</dbReference>